<evidence type="ECO:0000313" key="1">
    <source>
        <dbReference type="EMBL" id="KAF7945763.1"/>
    </source>
</evidence>
<dbReference type="GeneID" id="62148390"/>
<dbReference type="EMBL" id="RCSW01000008">
    <property type="protein sequence ID" value="KAF7945763.1"/>
    <property type="molecule type" value="Genomic_DNA"/>
</dbReference>
<dbReference type="AlphaFoldDB" id="A0A9P5ITW7"/>
<comment type="caution">
    <text evidence="1">The sequence shown here is derived from an EMBL/GenBank/DDBJ whole genome shotgun (WGS) entry which is preliminary data.</text>
</comment>
<dbReference type="Proteomes" id="UP000710849">
    <property type="component" value="Unassembled WGS sequence"/>
</dbReference>
<dbReference type="RefSeq" id="XP_038733670.1">
    <property type="nucleotide sequence ID" value="XM_038875313.1"/>
</dbReference>
<protein>
    <submittedName>
        <fullName evidence="1">Uncharacterized protein</fullName>
    </submittedName>
</protein>
<evidence type="ECO:0000313" key="2">
    <source>
        <dbReference type="Proteomes" id="UP000710849"/>
    </source>
</evidence>
<name>A0A9P5ITW7_9HELO</name>
<organism evidence="1 2">
    <name type="scientific">Botrytis byssoidea</name>
    <dbReference type="NCBI Taxonomy" id="139641"/>
    <lineage>
        <taxon>Eukaryota</taxon>
        <taxon>Fungi</taxon>
        <taxon>Dikarya</taxon>
        <taxon>Ascomycota</taxon>
        <taxon>Pezizomycotina</taxon>
        <taxon>Leotiomycetes</taxon>
        <taxon>Helotiales</taxon>
        <taxon>Sclerotiniaceae</taxon>
        <taxon>Botrytis</taxon>
    </lineage>
</organism>
<gene>
    <name evidence="1" type="ORF">EAE97_004801</name>
</gene>
<proteinExistence type="predicted"/>
<accession>A0A9P5ITW7</accession>
<reference evidence="1 2" key="1">
    <citation type="journal article" date="2020" name="Genome Biol. Evol.">
        <title>Comparative genomics of Sclerotiniaceae.</title>
        <authorList>
            <person name="Valero Jimenez C.A."/>
            <person name="Steentjes M."/>
            <person name="Scholten O.E."/>
            <person name="Van Kan J.A.L."/>
        </authorList>
    </citation>
    <scope>NUCLEOTIDE SEQUENCE [LARGE SCALE GENOMIC DNA]</scope>
    <source>
        <strain evidence="1 2">MUCL 94</strain>
    </source>
</reference>
<keyword evidence="2" id="KW-1185">Reference proteome</keyword>
<sequence>MAKNGKLFYYSSNNAPVTFTRLPNGDISLNRGTKRYLTGLALQQVLDVNNLTIFRRVGLCQLYREFWTDELKKDPSKQKMNLMVV</sequence>